<evidence type="ECO:0000256" key="3">
    <source>
        <dbReference type="ARBA" id="ARBA00022475"/>
    </source>
</evidence>
<keyword evidence="10" id="KW-1185">Reference proteome</keyword>
<dbReference type="InterPro" id="IPR000515">
    <property type="entry name" value="MetI-like"/>
</dbReference>
<evidence type="ECO:0000256" key="1">
    <source>
        <dbReference type="ARBA" id="ARBA00004651"/>
    </source>
</evidence>
<evidence type="ECO:0000259" key="8">
    <source>
        <dbReference type="PROSITE" id="PS50928"/>
    </source>
</evidence>
<feature type="transmembrane region" description="Helical" evidence="7">
    <location>
        <begin position="274"/>
        <end position="297"/>
    </location>
</feature>
<gene>
    <name evidence="9" type="ORF">C7I85_18555</name>
</gene>
<dbReference type="OrthoDB" id="7939379at2"/>
<name>A0A2P7S940_9HYPH</name>
<dbReference type="PANTHER" id="PTHR30193">
    <property type="entry name" value="ABC TRANSPORTER PERMEASE PROTEIN"/>
    <property type="match status" value="1"/>
</dbReference>
<keyword evidence="3" id="KW-1003">Cell membrane</keyword>
<proteinExistence type="inferred from homology"/>
<evidence type="ECO:0000313" key="9">
    <source>
        <dbReference type="EMBL" id="PSJ58951.1"/>
    </source>
</evidence>
<evidence type="ECO:0000256" key="6">
    <source>
        <dbReference type="ARBA" id="ARBA00023136"/>
    </source>
</evidence>
<keyword evidence="4 7" id="KW-0812">Transmembrane</keyword>
<dbReference type="RefSeq" id="WP_106725484.1">
    <property type="nucleotide sequence ID" value="NZ_PXYL01000009.1"/>
</dbReference>
<dbReference type="EMBL" id="PXYL01000009">
    <property type="protein sequence ID" value="PSJ58951.1"/>
    <property type="molecule type" value="Genomic_DNA"/>
</dbReference>
<feature type="transmembrane region" description="Helical" evidence="7">
    <location>
        <begin position="26"/>
        <end position="54"/>
    </location>
</feature>
<dbReference type="GO" id="GO:0005886">
    <property type="term" value="C:plasma membrane"/>
    <property type="evidence" value="ECO:0007669"/>
    <property type="project" value="UniProtKB-SubCell"/>
</dbReference>
<evidence type="ECO:0000256" key="5">
    <source>
        <dbReference type="ARBA" id="ARBA00022989"/>
    </source>
</evidence>
<reference evidence="9 10" key="1">
    <citation type="submission" date="2018-03" db="EMBL/GenBank/DDBJ databases">
        <title>The draft genome of Mesorhizobium soli JCM 19897.</title>
        <authorList>
            <person name="Li L."/>
            <person name="Liu L."/>
            <person name="Liang L."/>
            <person name="Wang T."/>
            <person name="Zhang X."/>
        </authorList>
    </citation>
    <scope>NUCLEOTIDE SEQUENCE [LARGE SCALE GENOMIC DNA]</scope>
    <source>
        <strain evidence="9 10">JCM 19897</strain>
    </source>
</reference>
<dbReference type="Gene3D" id="1.10.3720.10">
    <property type="entry name" value="MetI-like"/>
    <property type="match status" value="1"/>
</dbReference>
<evidence type="ECO:0000256" key="4">
    <source>
        <dbReference type="ARBA" id="ARBA00022692"/>
    </source>
</evidence>
<dbReference type="AlphaFoldDB" id="A0A2P7S940"/>
<comment type="similarity">
    <text evidence="7">Belongs to the binding-protein-dependent transport system permease family.</text>
</comment>
<dbReference type="CDD" id="cd06261">
    <property type="entry name" value="TM_PBP2"/>
    <property type="match status" value="1"/>
</dbReference>
<evidence type="ECO:0000256" key="7">
    <source>
        <dbReference type="RuleBase" id="RU363032"/>
    </source>
</evidence>
<organism evidence="9 10">
    <name type="scientific">Pseudaminobacter soli</name>
    <name type="common">ex Li et al. 2025</name>
    <dbReference type="NCBI Taxonomy" id="1295366"/>
    <lineage>
        <taxon>Bacteria</taxon>
        <taxon>Pseudomonadati</taxon>
        <taxon>Pseudomonadota</taxon>
        <taxon>Alphaproteobacteria</taxon>
        <taxon>Hyphomicrobiales</taxon>
        <taxon>Phyllobacteriaceae</taxon>
        <taxon>Pseudaminobacter</taxon>
    </lineage>
</organism>
<keyword evidence="5 7" id="KW-1133">Transmembrane helix</keyword>
<dbReference type="GO" id="GO:0055085">
    <property type="term" value="P:transmembrane transport"/>
    <property type="evidence" value="ECO:0007669"/>
    <property type="project" value="InterPro"/>
</dbReference>
<evidence type="ECO:0000313" key="10">
    <source>
        <dbReference type="Proteomes" id="UP000240653"/>
    </source>
</evidence>
<feature type="transmembrane region" description="Helical" evidence="7">
    <location>
        <begin position="122"/>
        <end position="142"/>
    </location>
</feature>
<dbReference type="Pfam" id="PF00528">
    <property type="entry name" value="BPD_transp_1"/>
    <property type="match status" value="1"/>
</dbReference>
<keyword evidence="6 7" id="KW-0472">Membrane</keyword>
<dbReference type="PROSITE" id="PS50928">
    <property type="entry name" value="ABC_TM1"/>
    <property type="match status" value="1"/>
</dbReference>
<feature type="transmembrane region" description="Helical" evidence="7">
    <location>
        <begin position="170"/>
        <end position="198"/>
    </location>
</feature>
<dbReference type="InterPro" id="IPR051393">
    <property type="entry name" value="ABC_transporter_permease"/>
</dbReference>
<keyword evidence="2 7" id="KW-0813">Transport</keyword>
<dbReference type="InterPro" id="IPR035906">
    <property type="entry name" value="MetI-like_sf"/>
</dbReference>
<sequence length="308" mass="33730">MTMVLSSHPIGRTPRRRLGAEIAPSIAYWFATPSIILLVGTMLLPIVVMIAMSFTDYELGALDFSFVGFDNYVSLWGDKTFWRSLLNTAYYVALVVPASVIIGLVLAVMVNGLKRGRRFYQIAFFLPVTSTLIAMATVWKYLLHGKIGPVNHLLTAIGLPGMEFFGDPSLVMPALAIIGVWSLAGFNMVLFTAGLTAIPQELYEASAVDGIDNPIERFFTVTLPMLGPTTMFVIITTSITAFKVFDTVAVLTRGGPQGASDVLLYVNYLEGFQYMRIGLASAITVVFLGIILLLSLVQAKVLERKVHY</sequence>
<feature type="transmembrane region" description="Helical" evidence="7">
    <location>
        <begin position="89"/>
        <end position="110"/>
    </location>
</feature>
<dbReference type="PANTHER" id="PTHR30193:SF37">
    <property type="entry name" value="INNER MEMBRANE ABC TRANSPORTER PERMEASE PROTEIN YCJO"/>
    <property type="match status" value="1"/>
</dbReference>
<dbReference type="Proteomes" id="UP000240653">
    <property type="component" value="Unassembled WGS sequence"/>
</dbReference>
<feature type="transmembrane region" description="Helical" evidence="7">
    <location>
        <begin position="218"/>
        <end position="242"/>
    </location>
</feature>
<accession>A0A2P7S940</accession>
<dbReference type="SUPFAM" id="SSF161098">
    <property type="entry name" value="MetI-like"/>
    <property type="match status" value="1"/>
</dbReference>
<comment type="subcellular location">
    <subcellularLocation>
        <location evidence="1 7">Cell membrane</location>
        <topology evidence="1 7">Multi-pass membrane protein</topology>
    </subcellularLocation>
</comment>
<evidence type="ECO:0000256" key="2">
    <source>
        <dbReference type="ARBA" id="ARBA00022448"/>
    </source>
</evidence>
<feature type="domain" description="ABC transmembrane type-1" evidence="8">
    <location>
        <begin position="85"/>
        <end position="298"/>
    </location>
</feature>
<comment type="caution">
    <text evidence="9">The sequence shown here is derived from an EMBL/GenBank/DDBJ whole genome shotgun (WGS) entry which is preliminary data.</text>
</comment>
<protein>
    <submittedName>
        <fullName evidence="9">ABC transporter permease</fullName>
    </submittedName>
</protein>